<dbReference type="SMART" id="SM00729">
    <property type="entry name" value="Elp3"/>
    <property type="match status" value="1"/>
</dbReference>
<dbReference type="CDD" id="cd01335">
    <property type="entry name" value="Radical_SAM"/>
    <property type="match status" value="1"/>
</dbReference>
<dbReference type="InterPro" id="IPR005909">
    <property type="entry name" value="RaSEA"/>
</dbReference>
<dbReference type="SUPFAM" id="SSF102114">
    <property type="entry name" value="Radical SAM enzymes"/>
    <property type="match status" value="1"/>
</dbReference>
<evidence type="ECO:0000256" key="2">
    <source>
        <dbReference type="ARBA" id="ARBA00022723"/>
    </source>
</evidence>
<proteinExistence type="predicted"/>
<keyword evidence="8" id="KW-1185">Reference proteome</keyword>
<evidence type="ECO:0000256" key="5">
    <source>
        <dbReference type="SAM" id="MobiDB-lite"/>
    </source>
</evidence>
<dbReference type="PIRSF" id="PIRSF004954">
    <property type="entry name" value="Radical_SAM"/>
    <property type="match status" value="1"/>
</dbReference>
<gene>
    <name evidence="7" type="ORF">ACFFGN_35345</name>
</gene>
<keyword evidence="1" id="KW-0949">S-adenosyl-L-methionine</keyword>
<organism evidence="7 8">
    <name type="scientific">Kribbella deserti</name>
    <dbReference type="NCBI Taxonomy" id="1926257"/>
    <lineage>
        <taxon>Bacteria</taxon>
        <taxon>Bacillati</taxon>
        <taxon>Actinomycetota</taxon>
        <taxon>Actinomycetes</taxon>
        <taxon>Propionibacteriales</taxon>
        <taxon>Kribbellaceae</taxon>
        <taxon>Kribbella</taxon>
    </lineage>
</organism>
<protein>
    <recommendedName>
        <fullName evidence="6">Elp3/MiaA/NifB-like radical SAM core domain-containing protein</fullName>
    </recommendedName>
</protein>
<reference evidence="7 8" key="1">
    <citation type="submission" date="2024-09" db="EMBL/GenBank/DDBJ databases">
        <authorList>
            <person name="Sun Q."/>
            <person name="Mori K."/>
        </authorList>
    </citation>
    <scope>NUCLEOTIDE SEQUENCE [LARGE SCALE GENOMIC DNA]</scope>
    <source>
        <strain evidence="7 8">CGMCC 1.15906</strain>
    </source>
</reference>
<keyword evidence="4" id="KW-0411">Iron-sulfur</keyword>
<dbReference type="SFLD" id="SFLDS00029">
    <property type="entry name" value="Radical_SAM"/>
    <property type="match status" value="1"/>
</dbReference>
<feature type="domain" description="Elp3/MiaA/NifB-like radical SAM core" evidence="6">
    <location>
        <begin position="47"/>
        <end position="280"/>
    </location>
</feature>
<evidence type="ECO:0000259" key="6">
    <source>
        <dbReference type="SMART" id="SM00729"/>
    </source>
</evidence>
<dbReference type="InterPro" id="IPR007197">
    <property type="entry name" value="rSAM"/>
</dbReference>
<comment type="caution">
    <text evidence="7">The sequence shown here is derived from an EMBL/GenBank/DDBJ whole genome shotgun (WGS) entry which is preliminary data.</text>
</comment>
<dbReference type="InterPro" id="IPR006638">
    <property type="entry name" value="Elp3/MiaA/NifB-like_rSAM"/>
</dbReference>
<dbReference type="EMBL" id="JBHLTC010000053">
    <property type="protein sequence ID" value="MFC0629395.1"/>
    <property type="molecule type" value="Genomic_DNA"/>
</dbReference>
<evidence type="ECO:0000313" key="8">
    <source>
        <dbReference type="Proteomes" id="UP001589890"/>
    </source>
</evidence>
<keyword evidence="3" id="KW-0408">Iron</keyword>
<dbReference type="InterPro" id="IPR058240">
    <property type="entry name" value="rSAM_sf"/>
</dbReference>
<keyword evidence="2" id="KW-0479">Metal-binding</keyword>
<dbReference type="Proteomes" id="UP001589890">
    <property type="component" value="Unassembled WGS sequence"/>
</dbReference>
<evidence type="ECO:0000256" key="1">
    <source>
        <dbReference type="ARBA" id="ARBA00022691"/>
    </source>
</evidence>
<accession>A0ABV6QY20</accession>
<evidence type="ECO:0000256" key="4">
    <source>
        <dbReference type="ARBA" id="ARBA00023014"/>
    </source>
</evidence>
<sequence>MTTVPAPKESSAKITAEQPTIHSVQPVNARSRTPVYLGTRRFLGRRDLVVSFYTQKCQFKCSYCALPMASANEPVSVDDLNAQIDYVFQSKRENLSRFQQLSFGNEGSVLDRRRFHRESLHRLLDHTNSMEDLSVLSLETRPEYVRQATLADVIARTNADVVEVTVGFETQDDHLRQVILQKNISRRVMEDRIKLLGELGVRLTSYVLVKPGPGMTEDAGVREAVATVEYLADLCNDAGVVFTAYLNPTYVAKGSLLEQSSELGLYTPPKIQSVFRVLVASQRQGIPTYVGLWSEDLAGPNGDYRGYDDFDPGLRSAILEFNRTGDFNHLASFVDELA</sequence>
<dbReference type="Gene3D" id="3.20.20.70">
    <property type="entry name" value="Aldolase class I"/>
    <property type="match status" value="1"/>
</dbReference>
<evidence type="ECO:0000256" key="3">
    <source>
        <dbReference type="ARBA" id="ARBA00023004"/>
    </source>
</evidence>
<name>A0ABV6QY20_9ACTN</name>
<dbReference type="InterPro" id="IPR013785">
    <property type="entry name" value="Aldolase_TIM"/>
</dbReference>
<feature type="region of interest" description="Disordered" evidence="5">
    <location>
        <begin position="1"/>
        <end position="20"/>
    </location>
</feature>
<evidence type="ECO:0000313" key="7">
    <source>
        <dbReference type="EMBL" id="MFC0629395.1"/>
    </source>
</evidence>
<dbReference type="RefSeq" id="WP_380057401.1">
    <property type="nucleotide sequence ID" value="NZ_JBHLTC010000053.1"/>
</dbReference>